<keyword evidence="8 12" id="KW-1133">Transmembrane helix</keyword>
<name>K9VP82_9CYAN</name>
<evidence type="ECO:0000256" key="13">
    <source>
        <dbReference type="RuleBase" id="RU000320"/>
    </source>
</evidence>
<evidence type="ECO:0000256" key="5">
    <source>
        <dbReference type="ARBA" id="ARBA00022857"/>
    </source>
</evidence>
<dbReference type="InterPro" id="IPR001750">
    <property type="entry name" value="ND/Mrp_TM"/>
</dbReference>
<evidence type="ECO:0000256" key="3">
    <source>
        <dbReference type="ARBA" id="ARBA00022692"/>
    </source>
</evidence>
<feature type="transmembrane region" description="Helical" evidence="12">
    <location>
        <begin position="397"/>
        <end position="421"/>
    </location>
</feature>
<dbReference type="GO" id="GO:0031676">
    <property type="term" value="C:plasma membrane-derived thylakoid membrane"/>
    <property type="evidence" value="ECO:0007669"/>
    <property type="project" value="UniProtKB-SubCell"/>
</dbReference>
<keyword evidence="10 12" id="KW-0472">Membrane</keyword>
<feature type="transmembrane region" description="Helical" evidence="12">
    <location>
        <begin position="314"/>
        <end position="333"/>
    </location>
</feature>
<feature type="transmembrane region" description="Helical" evidence="12">
    <location>
        <begin position="175"/>
        <end position="193"/>
    </location>
</feature>
<dbReference type="GO" id="GO:0048038">
    <property type="term" value="F:quinone binding"/>
    <property type="evidence" value="ECO:0007669"/>
    <property type="project" value="UniProtKB-KW"/>
</dbReference>
<organism evidence="16 17">
    <name type="scientific">Phormidium nigroviride PCC 7112</name>
    <dbReference type="NCBI Taxonomy" id="179408"/>
    <lineage>
        <taxon>Bacteria</taxon>
        <taxon>Bacillati</taxon>
        <taxon>Cyanobacteriota</taxon>
        <taxon>Cyanophyceae</taxon>
        <taxon>Oscillatoriophycideae</taxon>
        <taxon>Oscillatoriales</taxon>
        <taxon>Oscillatoriaceae</taxon>
        <taxon>Phormidium</taxon>
    </lineage>
</organism>
<dbReference type="InterPro" id="IPR045693">
    <property type="entry name" value="Ndh2_N"/>
</dbReference>
<feature type="transmembrane region" description="Helical" evidence="12">
    <location>
        <begin position="345"/>
        <end position="366"/>
    </location>
</feature>
<feature type="transmembrane region" description="Helical" evidence="12">
    <location>
        <begin position="109"/>
        <end position="129"/>
    </location>
</feature>
<keyword evidence="5 12" id="KW-0521">NADP</keyword>
<comment type="subunit">
    <text evidence="12">NDH-1 can be composed of about 15 different subunits; different subcomplexes with different compositions have been identified which probably have different functions.</text>
</comment>
<keyword evidence="6 12" id="KW-0618">Plastoquinone</keyword>
<dbReference type="NCBIfam" id="NF002701">
    <property type="entry name" value="PRK02504.1"/>
    <property type="match status" value="1"/>
</dbReference>
<feature type="transmembrane region" description="Helical" evidence="12">
    <location>
        <begin position="149"/>
        <end position="170"/>
    </location>
</feature>
<feature type="transmembrane region" description="Helical" evidence="12">
    <location>
        <begin position="231"/>
        <end position="254"/>
    </location>
</feature>
<feature type="transmembrane region" description="Helical" evidence="12">
    <location>
        <begin position="82"/>
        <end position="102"/>
    </location>
</feature>
<dbReference type="GO" id="GO:0042773">
    <property type="term" value="P:ATP synthesis coupled electron transport"/>
    <property type="evidence" value="ECO:0007669"/>
    <property type="project" value="InterPro"/>
</dbReference>
<dbReference type="PATRIC" id="fig|179408.3.peg.6354"/>
<keyword evidence="7 12" id="KW-1278">Translocase</keyword>
<feature type="transmembrane region" description="Helical" evidence="12">
    <location>
        <begin position="442"/>
        <end position="464"/>
    </location>
</feature>
<dbReference type="Proteomes" id="UP000010478">
    <property type="component" value="Chromosome"/>
</dbReference>
<keyword evidence="4 12" id="KW-0874">Quinone</keyword>
<dbReference type="eggNOG" id="COG1007">
    <property type="taxonomic scope" value="Bacteria"/>
</dbReference>
<dbReference type="KEGG" id="oni:Osc7112_5102"/>
<protein>
    <recommendedName>
        <fullName evidence="12">NAD(P)H-quinone oxidoreductase subunit 2</fullName>
        <ecNumber evidence="12">7.1.1.-</ecNumber>
    </recommendedName>
    <alternativeName>
        <fullName evidence="12">NAD(P)H dehydrogenase subunit 2</fullName>
    </alternativeName>
    <alternativeName>
        <fullName evidence="12">NADH-plastoquinone oxidoreductase subunit 2</fullName>
    </alternativeName>
    <alternativeName>
        <fullName evidence="12">NDH-1, subunit 2</fullName>
    </alternativeName>
</protein>
<keyword evidence="12" id="KW-0793">Thylakoid</keyword>
<accession>K9VP82</accession>
<dbReference type="Pfam" id="PF19530">
    <property type="entry name" value="Ndh2_N"/>
    <property type="match status" value="1"/>
</dbReference>
<dbReference type="EMBL" id="CP003614">
    <property type="protein sequence ID" value="AFZ09364.1"/>
    <property type="molecule type" value="Genomic_DNA"/>
</dbReference>
<dbReference type="EC" id="7.1.1.-" evidence="12"/>
<evidence type="ECO:0000259" key="15">
    <source>
        <dbReference type="Pfam" id="PF19530"/>
    </source>
</evidence>
<dbReference type="PRINTS" id="PR01434">
    <property type="entry name" value="NADHDHGNASE5"/>
</dbReference>
<evidence type="ECO:0000256" key="6">
    <source>
        <dbReference type="ARBA" id="ARBA00022957"/>
    </source>
</evidence>
<evidence type="ECO:0000256" key="1">
    <source>
        <dbReference type="ARBA" id="ARBA00004127"/>
    </source>
</evidence>
<evidence type="ECO:0000256" key="12">
    <source>
        <dbReference type="HAMAP-Rule" id="MF_00445"/>
    </source>
</evidence>
<dbReference type="InterPro" id="IPR010096">
    <property type="entry name" value="NADH-Q_OxRdtase_suN/2"/>
</dbReference>
<keyword evidence="17" id="KW-1185">Reference proteome</keyword>
<dbReference type="GO" id="GO:0012505">
    <property type="term" value="C:endomembrane system"/>
    <property type="evidence" value="ECO:0007669"/>
    <property type="project" value="UniProtKB-SubCell"/>
</dbReference>
<evidence type="ECO:0000256" key="9">
    <source>
        <dbReference type="ARBA" id="ARBA00023027"/>
    </source>
</evidence>
<evidence type="ECO:0000259" key="14">
    <source>
        <dbReference type="Pfam" id="PF00361"/>
    </source>
</evidence>
<feature type="domain" description="NAD(P)H-quinone oxidoreductase subunit 2 N-terminal" evidence="15">
    <location>
        <begin position="79"/>
        <end position="166"/>
    </location>
</feature>
<dbReference type="NCBIfam" id="TIGR01770">
    <property type="entry name" value="NDH_I_N"/>
    <property type="match status" value="1"/>
</dbReference>
<evidence type="ECO:0000256" key="8">
    <source>
        <dbReference type="ARBA" id="ARBA00022989"/>
    </source>
</evidence>
<comment type="catalytic activity">
    <reaction evidence="12">
        <text>a plastoquinone + NADH + (n+1) H(+)(in) = a plastoquinol + NAD(+) + n H(+)(out)</text>
        <dbReference type="Rhea" id="RHEA:42608"/>
        <dbReference type="Rhea" id="RHEA-COMP:9561"/>
        <dbReference type="Rhea" id="RHEA-COMP:9562"/>
        <dbReference type="ChEBI" id="CHEBI:15378"/>
        <dbReference type="ChEBI" id="CHEBI:17757"/>
        <dbReference type="ChEBI" id="CHEBI:57540"/>
        <dbReference type="ChEBI" id="CHEBI:57945"/>
        <dbReference type="ChEBI" id="CHEBI:62192"/>
    </reaction>
</comment>
<evidence type="ECO:0000256" key="7">
    <source>
        <dbReference type="ARBA" id="ARBA00022967"/>
    </source>
</evidence>
<proteinExistence type="inferred from homology"/>
<feature type="transmembrane region" description="Helical" evidence="12">
    <location>
        <begin position="373"/>
        <end position="391"/>
    </location>
</feature>
<keyword evidence="9 12" id="KW-0520">NAD</keyword>
<evidence type="ECO:0000256" key="4">
    <source>
        <dbReference type="ARBA" id="ARBA00022719"/>
    </source>
</evidence>
<evidence type="ECO:0000256" key="2">
    <source>
        <dbReference type="ARBA" id="ARBA00022448"/>
    </source>
</evidence>
<feature type="transmembrane region" description="Helical" evidence="12">
    <location>
        <begin position="274"/>
        <end position="294"/>
    </location>
</feature>
<feature type="domain" description="NADH:quinone oxidoreductase/Mrp antiporter transmembrane" evidence="14">
    <location>
        <begin position="196"/>
        <end position="491"/>
    </location>
</feature>
<dbReference type="AlphaFoldDB" id="K9VP82"/>
<comment type="function">
    <text evidence="11">NDH-1 shuttles electrons from NAD(P)H, via FMN and iron-sulfur (Fe-S) centers, to quinones in the respiratory chain. The immediate electron acceptor for the enzyme in this species is believed to be plastoquinone. Couples the redox reaction to proton translocation (for every two electrons transferred, four hydrogen ions are translocated across the cytoplasmic membrane), and thus conserves the redox energy in a proton gradient.</text>
</comment>
<keyword evidence="2 12" id="KW-0813">Transport</keyword>
<gene>
    <name evidence="12" type="primary">ndhB</name>
    <name evidence="16" type="ORF">Osc7112_5102</name>
</gene>
<dbReference type="PANTHER" id="PTHR22773">
    <property type="entry name" value="NADH DEHYDROGENASE"/>
    <property type="match status" value="1"/>
</dbReference>
<feature type="transmembrane region" description="Helical" evidence="12">
    <location>
        <begin position="476"/>
        <end position="497"/>
    </location>
</feature>
<evidence type="ECO:0000313" key="16">
    <source>
        <dbReference type="EMBL" id="AFZ09364.1"/>
    </source>
</evidence>
<comment type="subcellular location">
    <subcellularLocation>
        <location evidence="12">Cellular thylakoid membrane</location>
        <topology evidence="12">Multi-pass membrane protein</topology>
    </subcellularLocation>
    <subcellularLocation>
        <location evidence="1">Endomembrane system</location>
        <topology evidence="1">Multi-pass membrane protein</topology>
    </subcellularLocation>
    <subcellularLocation>
        <location evidence="13">Membrane</location>
        <topology evidence="13">Multi-pass membrane protein</topology>
    </subcellularLocation>
</comment>
<comment type="catalytic activity">
    <reaction evidence="12">
        <text>a plastoquinone + NADPH + (n+1) H(+)(in) = a plastoquinol + NADP(+) + n H(+)(out)</text>
        <dbReference type="Rhea" id="RHEA:42612"/>
        <dbReference type="Rhea" id="RHEA-COMP:9561"/>
        <dbReference type="Rhea" id="RHEA-COMP:9562"/>
        <dbReference type="ChEBI" id="CHEBI:15378"/>
        <dbReference type="ChEBI" id="CHEBI:17757"/>
        <dbReference type="ChEBI" id="CHEBI:57783"/>
        <dbReference type="ChEBI" id="CHEBI:58349"/>
        <dbReference type="ChEBI" id="CHEBI:62192"/>
    </reaction>
</comment>
<keyword evidence="3 12" id="KW-0812">Transmembrane</keyword>
<comment type="function">
    <text evidence="12">NDH-1 shuttles electrons from an unknown electron donor, via FMN and iron-sulfur (Fe-S) centers, to quinones in the respiratory and/or the photosynthetic chain. The immediate electron acceptor for the enzyme in this species is believed to be plastoquinone. Couples the redox reaction to proton translocation, and thus conserves the redox energy in a proton gradient. Cyanobacterial NDH-1 also plays a role in inorganic carbon-concentration.</text>
</comment>
<evidence type="ECO:0000313" key="17">
    <source>
        <dbReference type="Proteomes" id="UP000010478"/>
    </source>
</evidence>
<evidence type="ECO:0000256" key="11">
    <source>
        <dbReference type="ARBA" id="ARBA00025624"/>
    </source>
</evidence>
<dbReference type="GO" id="GO:0016655">
    <property type="term" value="F:oxidoreductase activity, acting on NAD(P)H, quinone or similar compound as acceptor"/>
    <property type="evidence" value="ECO:0007669"/>
    <property type="project" value="UniProtKB-UniRule"/>
</dbReference>
<feature type="transmembrane region" description="Helical" evidence="12">
    <location>
        <begin position="531"/>
        <end position="553"/>
    </location>
</feature>
<sequence>MLSVGNLYNARQCMQNRYRVSTLRQQTPAQLGSGSCNPLQSVFGKEFLRVHCPLQPLRLVLPNLPENMDFATLAAQLNAGTILPEGIVIITLLVVLVGDLIVGRSSSGWTPYAAVAGLLAAVAALCLQWDNTDTISFLGGFNSDALSLVFRGIIALTAAVTILISVRYVLQTGTALAEFIGILLTATLGGMFLSGADELVMIFISLETLSISSYLLTGYTKRDPRSNEAALKYLLIGASSSAVFLYGISLLYGLSGGETKLSAIAANLSSVNEGQSLGLVIALVFAIAGIAFKISAVPFHQWTPDVYEGSPTPVVAFLSVGSKAAGFALAIRLLTTAFPALTEQWHFVFTALAILSMVLGNVVALAQTSMKRLLAYSSIAQAGFVMLGLIAGTEAGYSSMIFYLLVYLFMNLGAFACIILFSLRTGTDQISEYSGLYQKDPLLTLALSICLLSLGGIPPLAGFFGKIYLFWAGWQAGLYGLVILGLVTSVVSIYYYIRVVKMMVVKEPQEMSDAVKNYPEVRWNLQGMRPLQVSVVLTLVATTLAGILSNPLFNLANDAITKTPMLQSALSQVQPVVAAKIESNLVSRGD</sequence>
<evidence type="ECO:0000256" key="10">
    <source>
        <dbReference type="ARBA" id="ARBA00023136"/>
    </source>
</evidence>
<comment type="similarity">
    <text evidence="12">Belongs to the complex I subunit 2 family.</text>
</comment>
<dbReference type="STRING" id="179408.Osc7112_5102"/>
<dbReference type="GO" id="GO:0019684">
    <property type="term" value="P:photosynthesis, light reaction"/>
    <property type="evidence" value="ECO:0007669"/>
    <property type="project" value="UniProtKB-UniRule"/>
</dbReference>
<dbReference type="HAMAP" id="MF_00445">
    <property type="entry name" value="NDH1_NuoN_1"/>
    <property type="match status" value="1"/>
</dbReference>
<dbReference type="GO" id="GO:0008137">
    <property type="term" value="F:NADH dehydrogenase (ubiquinone) activity"/>
    <property type="evidence" value="ECO:0007669"/>
    <property type="project" value="InterPro"/>
</dbReference>
<dbReference type="Pfam" id="PF00361">
    <property type="entry name" value="Proton_antipo_M"/>
    <property type="match status" value="1"/>
</dbReference>
<reference evidence="16 17" key="1">
    <citation type="submission" date="2012-05" db="EMBL/GenBank/DDBJ databases">
        <title>Finished chromosome of genome of Oscillatoria sp. PCC 7112.</title>
        <authorList>
            <consortium name="US DOE Joint Genome Institute"/>
            <person name="Gugger M."/>
            <person name="Coursin T."/>
            <person name="Rippka R."/>
            <person name="Tandeau De Marsac N."/>
            <person name="Huntemann M."/>
            <person name="Wei C.-L."/>
            <person name="Han J."/>
            <person name="Detter J.C."/>
            <person name="Han C."/>
            <person name="Tapia R."/>
            <person name="Davenport K."/>
            <person name="Daligault H."/>
            <person name="Erkkila T."/>
            <person name="Gu W."/>
            <person name="Munk A.C.C."/>
            <person name="Teshima H."/>
            <person name="Xu Y."/>
            <person name="Chain P."/>
            <person name="Chen A."/>
            <person name="Krypides N."/>
            <person name="Mavromatis K."/>
            <person name="Markowitz V."/>
            <person name="Szeto E."/>
            <person name="Ivanova N."/>
            <person name="Mikhailova N."/>
            <person name="Ovchinnikova G."/>
            <person name="Pagani I."/>
            <person name="Pati A."/>
            <person name="Goodwin L."/>
            <person name="Peters L."/>
            <person name="Pitluck S."/>
            <person name="Woyke T."/>
            <person name="Kerfeld C."/>
        </authorList>
    </citation>
    <scope>NUCLEOTIDE SEQUENCE [LARGE SCALE GENOMIC DNA]</scope>
    <source>
        <strain evidence="16 17">PCC 7112</strain>
    </source>
</reference>
<feature type="transmembrane region" description="Helical" evidence="12">
    <location>
        <begin position="199"/>
        <end position="219"/>
    </location>
</feature>
<dbReference type="HOGENOM" id="CLU_007100_1_2_3"/>